<reference evidence="2 3" key="1">
    <citation type="submission" date="2016-05" db="EMBL/GenBank/DDBJ databases">
        <title>Genomic and physiological characterization of Planctopirus sp. isolated from fresh water lake.</title>
        <authorList>
            <person name="Subhash Y."/>
            <person name="Ramana C."/>
        </authorList>
    </citation>
    <scope>NUCLEOTIDE SEQUENCE [LARGE SCALE GENOMIC DNA]</scope>
    <source>
        <strain evidence="2 3">JC280</strain>
    </source>
</reference>
<dbReference type="AlphaFoldDB" id="A0A1C3ENY5"/>
<organism evidence="2 3">
    <name type="scientific">Planctopirus hydrillae</name>
    <dbReference type="NCBI Taxonomy" id="1841610"/>
    <lineage>
        <taxon>Bacteria</taxon>
        <taxon>Pseudomonadati</taxon>
        <taxon>Planctomycetota</taxon>
        <taxon>Planctomycetia</taxon>
        <taxon>Planctomycetales</taxon>
        <taxon>Planctomycetaceae</taxon>
        <taxon>Planctopirus</taxon>
    </lineage>
</organism>
<dbReference type="Proteomes" id="UP000094828">
    <property type="component" value="Unassembled WGS sequence"/>
</dbReference>
<evidence type="ECO:0000313" key="3">
    <source>
        <dbReference type="Proteomes" id="UP000094828"/>
    </source>
</evidence>
<keyword evidence="3" id="KW-1185">Reference proteome</keyword>
<dbReference type="Pfam" id="PF13481">
    <property type="entry name" value="AAA_25"/>
    <property type="match status" value="1"/>
</dbReference>
<evidence type="ECO:0008006" key="4">
    <source>
        <dbReference type="Google" id="ProtNLM"/>
    </source>
</evidence>
<dbReference type="InterPro" id="IPR027417">
    <property type="entry name" value="P-loop_NTPase"/>
</dbReference>
<dbReference type="OrthoDB" id="279540at2"/>
<name>A0A1C3ENY5_9PLAN</name>
<dbReference type="SUPFAM" id="SSF52540">
    <property type="entry name" value="P-loop containing nucleoside triphosphate hydrolases"/>
    <property type="match status" value="1"/>
</dbReference>
<dbReference type="InterPro" id="IPR034154">
    <property type="entry name" value="TOPRIM_DnaG/twinkle"/>
</dbReference>
<accession>A0A1C3ENY5</accession>
<sequence length="674" mass="73144">MNTFPKITLDELEGLLQGKRGSARCPAHEDRNASLSYSEGRDGRLVMKCHAGCEFKDIAASLGLHPSQFMPESELHDSRRVTSKARRTSSKPSGKGFATADEAIVASSRQFGRQPDHQWEYHDANGQIVGHILRWNQSEGKDIRPISLIDGRWYPNGMPEPRPLFGLPEVLNSSSVVWITEGEKAADSLRSIGFVATTSAGGCKAVNKTDWSALAGRSVVLWPDHDDPGELFVAEVADILQAIEPAATVKIVRPFDGDPEAAKGDDAFDWIERRDAALPDDLRGQLEALAAVTSPEKRKSDDRPLMLEVHRASDIETRETTWLWPGRIPAGKLSLLVGDPGLGKSLLTADMAARLTRGNGWPDGQAMGESCEVAFVLFEDSFGDTTKPRLLKAGADCQKVLWIEGRTSIDAEGRKVVQSFDATRDVPELVKLVEQNPGIRLLIVDPLLAGLGKTDSHKYGDVQGALNALVQFAEAYNVAVIGIGHLNKGTGGKSIYRSMGSLAFTAKARAVWHLGAMKDDPQRRLFLPAKFNLGPMPEGLAFTVVDGMLHWEADGIGMNADALLEDEASNRSSVPDLSVDDFLKAVLADGPKPASEVLDEAKQEGIPPKRTRRSFKELGGKRRKLGNGPWLWSLSGQDDQHSPRCPTLEPGVLGILGESCSPAVDAEQTSELLP</sequence>
<protein>
    <recommendedName>
        <fullName evidence="4">AAA+ ATPase domain-containing protein</fullName>
    </recommendedName>
</protein>
<evidence type="ECO:0000256" key="1">
    <source>
        <dbReference type="SAM" id="MobiDB-lite"/>
    </source>
</evidence>
<dbReference type="CDD" id="cd01029">
    <property type="entry name" value="TOPRIM_primases"/>
    <property type="match status" value="1"/>
</dbReference>
<dbReference type="STRING" id="1841610.A6X21_04735"/>
<dbReference type="RefSeq" id="WP_068846512.1">
    <property type="nucleotide sequence ID" value="NZ_LYDR01000039.1"/>
</dbReference>
<dbReference type="Gene3D" id="3.40.50.300">
    <property type="entry name" value="P-loop containing nucleotide triphosphate hydrolases"/>
    <property type="match status" value="1"/>
</dbReference>
<feature type="region of interest" description="Disordered" evidence="1">
    <location>
        <begin position="70"/>
        <end position="98"/>
    </location>
</feature>
<gene>
    <name evidence="2" type="ORF">A6X21_04735</name>
</gene>
<dbReference type="EMBL" id="LYDR01000039">
    <property type="protein sequence ID" value="ODA34947.1"/>
    <property type="molecule type" value="Genomic_DNA"/>
</dbReference>
<proteinExistence type="predicted"/>
<evidence type="ECO:0000313" key="2">
    <source>
        <dbReference type="EMBL" id="ODA34947.1"/>
    </source>
</evidence>
<comment type="caution">
    <text evidence="2">The sequence shown here is derived from an EMBL/GenBank/DDBJ whole genome shotgun (WGS) entry which is preliminary data.</text>
</comment>
<dbReference type="Gene3D" id="3.40.1360.10">
    <property type="match status" value="1"/>
</dbReference>